<dbReference type="GeneID" id="95521794"/>
<evidence type="ECO:0000313" key="2">
    <source>
        <dbReference type="Proteomes" id="UP000252698"/>
    </source>
</evidence>
<dbReference type="InterPro" id="IPR010866">
    <property type="entry name" value="A-2_8-polyST"/>
</dbReference>
<dbReference type="AlphaFoldDB" id="A0A2Z5JHE5"/>
<accession>A0A2Z5JHE5</accession>
<sequence>MTTQIFCASTLYGAATVAAAIDAGLVRPADRRILLISNNAAVPEVAPALDTMPGFEALRGRFDDVLSWNAAIEPFHPSGWSPRPEDVPLWERHLRRLWGLGDDDVEFTVESIQVNPALAVTGIFMGAAVDVYADGLMSYGPTRIKLDPLLGTRVRRLLHLDLVPGLKPLLLTEFGVESQIIPGDTFRRVLGEVGAVSPAPKVPYDSPALLLGQYLSALEILTTEEEEELHLRMLRGAAALGHRRIVFKPHPTAPARWSRLLESEAGRLGVELTVLDVPVLAETLYEQLRPALVVGCFSTALFTARQLYGLDTARTGTGALLKRLTPLQNSNRVPAVLAHTLLPELETGRTRTPGDPGRLVTTLGFMMQPRIYPHLRPDAAAYLEDGVTPDEQQFFSRRKLTVLGLPGGLPGRLATLSRNPALRRTARRARRLGRAVLR</sequence>
<organism evidence="1 2">
    <name type="scientific">Streptomyces atratus</name>
    <dbReference type="NCBI Taxonomy" id="1893"/>
    <lineage>
        <taxon>Bacteria</taxon>
        <taxon>Bacillati</taxon>
        <taxon>Actinomycetota</taxon>
        <taxon>Actinomycetes</taxon>
        <taxon>Kitasatosporales</taxon>
        <taxon>Streptomycetaceae</taxon>
        <taxon>Streptomyces</taxon>
    </lineage>
</organism>
<dbReference type="EMBL" id="CP027306">
    <property type="protein sequence ID" value="AXE79752.1"/>
    <property type="molecule type" value="Genomic_DNA"/>
</dbReference>
<reference evidence="1 2" key="1">
    <citation type="journal article" date="2018" name="Front. Microbiol.">
        <title>Genome Sequencing of Streptomyces atratus SCSIOZH16 and Activation Production of Nocardamine via Metabolic Engineering.</title>
        <authorList>
            <person name="Li Y."/>
            <person name="Zhang C."/>
            <person name="Liu C."/>
            <person name="Ju J."/>
            <person name="Ma J."/>
        </authorList>
    </citation>
    <scope>NUCLEOTIDE SEQUENCE [LARGE SCALE GENOMIC DNA]</scope>
    <source>
        <strain evidence="1 2">SCSIO_ZH16</strain>
    </source>
</reference>
<dbReference type="KEGG" id="sata:C5746_25660"/>
<dbReference type="Pfam" id="PF07388">
    <property type="entry name" value="A-2_8-polyST"/>
    <property type="match status" value="1"/>
</dbReference>
<gene>
    <name evidence="1" type="ORF">C5746_25660</name>
</gene>
<proteinExistence type="predicted"/>
<protein>
    <submittedName>
        <fullName evidence="1">Uncharacterized protein</fullName>
    </submittedName>
</protein>
<name>A0A2Z5JHE5_STRAR</name>
<dbReference type="RefSeq" id="WP_114246233.1">
    <property type="nucleotide sequence ID" value="NZ_CP027306.1"/>
</dbReference>
<dbReference type="Proteomes" id="UP000252698">
    <property type="component" value="Chromosome"/>
</dbReference>
<evidence type="ECO:0000313" key="1">
    <source>
        <dbReference type="EMBL" id="AXE79752.1"/>
    </source>
</evidence>